<accession>A0A8X6RFV3</accession>
<evidence type="ECO:0000313" key="2">
    <source>
        <dbReference type="Proteomes" id="UP000887159"/>
    </source>
</evidence>
<dbReference type="GO" id="GO:0003676">
    <property type="term" value="F:nucleic acid binding"/>
    <property type="evidence" value="ECO:0007669"/>
    <property type="project" value="InterPro"/>
</dbReference>
<dbReference type="EMBL" id="BMAU01021061">
    <property type="protein sequence ID" value="GFX88737.1"/>
    <property type="molecule type" value="Genomic_DNA"/>
</dbReference>
<dbReference type="InterPro" id="IPR036397">
    <property type="entry name" value="RNaseH_sf"/>
</dbReference>
<reference evidence="1" key="1">
    <citation type="submission" date="2020-08" db="EMBL/GenBank/DDBJ databases">
        <title>Multicomponent nature underlies the extraordinary mechanical properties of spider dragline silk.</title>
        <authorList>
            <person name="Kono N."/>
            <person name="Nakamura H."/>
            <person name="Mori M."/>
            <person name="Yoshida Y."/>
            <person name="Ohtoshi R."/>
            <person name="Malay A.D."/>
            <person name="Moran D.A.P."/>
            <person name="Tomita M."/>
            <person name="Numata K."/>
            <person name="Arakawa K."/>
        </authorList>
    </citation>
    <scope>NUCLEOTIDE SEQUENCE</scope>
</reference>
<dbReference type="Gene3D" id="3.30.420.10">
    <property type="entry name" value="Ribonuclease H-like superfamily/Ribonuclease H"/>
    <property type="match status" value="1"/>
</dbReference>
<dbReference type="AlphaFoldDB" id="A0A8X6RFV3"/>
<protein>
    <submittedName>
        <fullName evidence="1">Transposable element Tcb1 transposase</fullName>
    </submittedName>
</protein>
<organism evidence="1 2">
    <name type="scientific">Trichonephila clavipes</name>
    <name type="common">Golden silk orbweaver</name>
    <name type="synonym">Nephila clavipes</name>
    <dbReference type="NCBI Taxonomy" id="2585209"/>
    <lineage>
        <taxon>Eukaryota</taxon>
        <taxon>Metazoa</taxon>
        <taxon>Ecdysozoa</taxon>
        <taxon>Arthropoda</taxon>
        <taxon>Chelicerata</taxon>
        <taxon>Arachnida</taxon>
        <taxon>Araneae</taxon>
        <taxon>Araneomorphae</taxon>
        <taxon>Entelegynae</taxon>
        <taxon>Araneoidea</taxon>
        <taxon>Nephilidae</taxon>
        <taxon>Trichonephila</taxon>
    </lineage>
</organism>
<sequence>MTAQRYVRVIVQPLVLPLMQRLRGAICQQDNSQPHTQGCHKNCLHTVTTLLWPVQSPDLSPIEHIWVHLEPRFGLSTSLNELEARVRQIWNELSQDIAQNF</sequence>
<keyword evidence="2" id="KW-1185">Reference proteome</keyword>
<comment type="caution">
    <text evidence="1">The sequence shown here is derived from an EMBL/GenBank/DDBJ whole genome shotgun (WGS) entry which is preliminary data.</text>
</comment>
<dbReference type="Proteomes" id="UP000887159">
    <property type="component" value="Unassembled WGS sequence"/>
</dbReference>
<gene>
    <name evidence="1" type="primary">X975_14481</name>
    <name evidence="1" type="ORF">TNCV_1557821</name>
</gene>
<proteinExistence type="predicted"/>
<evidence type="ECO:0000313" key="1">
    <source>
        <dbReference type="EMBL" id="GFX88737.1"/>
    </source>
</evidence>
<name>A0A8X6RFV3_TRICX</name>